<reference evidence="1 2" key="1">
    <citation type="submission" date="2015-03" db="EMBL/GenBank/DDBJ databases">
        <title>Genome sequencing of Methylobacterium aquaticum DSM16371 type strain.</title>
        <authorList>
            <person name="Chaudhry V."/>
            <person name="Patil P.B."/>
        </authorList>
    </citation>
    <scope>NUCLEOTIDE SEQUENCE [LARGE SCALE GENOMIC DNA]</scope>
    <source>
        <strain evidence="1 2">DSM 16371</strain>
    </source>
</reference>
<dbReference type="AlphaFoldDB" id="A0A0J6VBC8"/>
<gene>
    <name evidence="1" type="ORF">VP06_10110</name>
</gene>
<evidence type="ECO:0000313" key="2">
    <source>
        <dbReference type="Proteomes" id="UP000035929"/>
    </source>
</evidence>
<proteinExistence type="predicted"/>
<organism evidence="1 2">
    <name type="scientific">Methylobacterium aquaticum</name>
    <dbReference type="NCBI Taxonomy" id="270351"/>
    <lineage>
        <taxon>Bacteria</taxon>
        <taxon>Pseudomonadati</taxon>
        <taxon>Pseudomonadota</taxon>
        <taxon>Alphaproteobacteria</taxon>
        <taxon>Hyphomicrobiales</taxon>
        <taxon>Methylobacteriaceae</taxon>
        <taxon>Methylobacterium</taxon>
    </lineage>
</organism>
<dbReference type="PATRIC" id="fig|270351.6.peg.6905"/>
<dbReference type="EMBL" id="LABX01000071">
    <property type="protein sequence ID" value="KMO36326.1"/>
    <property type="molecule type" value="Genomic_DNA"/>
</dbReference>
<dbReference type="Proteomes" id="UP000035929">
    <property type="component" value="Unassembled WGS sequence"/>
</dbReference>
<protein>
    <submittedName>
        <fullName evidence="1">Uncharacterized protein</fullName>
    </submittedName>
</protein>
<evidence type="ECO:0000313" key="1">
    <source>
        <dbReference type="EMBL" id="KMO36326.1"/>
    </source>
</evidence>
<accession>A0A0J6VBC8</accession>
<name>A0A0J6VBC8_9HYPH</name>
<comment type="caution">
    <text evidence="1">The sequence shown here is derived from an EMBL/GenBank/DDBJ whole genome shotgun (WGS) entry which is preliminary data.</text>
</comment>
<sequence length="111" mass="11548">MYGLVIESVAGQSAGSVVFQSGRIFGIDEGGALYDGSYTPGEGDKVDIAVTVVLPANVPSVLGIVSEESWSVNLKGSASFDTDEGLMQLDMPIGQPLTAVYRFLRPVPPAA</sequence>